<name>A0ABQ1BT19_9MYCO</name>
<evidence type="ECO:0000313" key="2">
    <source>
        <dbReference type="Proteomes" id="UP000465306"/>
    </source>
</evidence>
<evidence type="ECO:0008006" key="3">
    <source>
        <dbReference type="Google" id="ProtNLM"/>
    </source>
</evidence>
<proteinExistence type="predicted"/>
<dbReference type="RefSeq" id="WP_241008022.1">
    <property type="nucleotide sequence ID" value="NZ_BLKU01000005.1"/>
</dbReference>
<organism evidence="1 2">
    <name type="scientific">Mycobacterium kubicae</name>
    <dbReference type="NCBI Taxonomy" id="120959"/>
    <lineage>
        <taxon>Bacteria</taxon>
        <taxon>Bacillati</taxon>
        <taxon>Actinomycetota</taxon>
        <taxon>Actinomycetes</taxon>
        <taxon>Mycobacteriales</taxon>
        <taxon>Mycobacteriaceae</taxon>
        <taxon>Mycobacterium</taxon>
        <taxon>Mycobacterium simiae complex</taxon>
    </lineage>
</organism>
<sequence>MANGQSYRVTTASITGATDDRRGQWNARFGQISGGDAAVIDAFNNASTASARDQLDQARTEASPDAEWTFESTPTVSFRAVAVAQVIVGVYSAKHAAHPSNYVSTVVIDARTAQPITLATLFANQQSGLNRLSEQTKLIFPRVYGGGPDLMPDEPGNQPVAANFANWIPTSAGLELHFADYQFGHGLAVITVPWSALADVLAPNMGALTHD</sequence>
<dbReference type="Gene3D" id="3.90.640.20">
    <property type="entry name" value="Heat-shock cognate protein, ATPase"/>
    <property type="match status" value="1"/>
</dbReference>
<protein>
    <recommendedName>
        <fullName evidence="3">DUF3298 domain-containing protein</fullName>
    </recommendedName>
</protein>
<evidence type="ECO:0000313" key="1">
    <source>
        <dbReference type="EMBL" id="GFG66885.1"/>
    </source>
</evidence>
<gene>
    <name evidence="1" type="ORF">MKUB_43750</name>
</gene>
<accession>A0ABQ1BT19</accession>
<reference evidence="1 2" key="1">
    <citation type="journal article" date="2019" name="Emerg. Microbes Infect.">
        <title>Comprehensive subspecies identification of 175 nontuberculous mycobacteria species based on 7547 genomic profiles.</title>
        <authorList>
            <person name="Matsumoto Y."/>
            <person name="Kinjo T."/>
            <person name="Motooka D."/>
            <person name="Nabeya D."/>
            <person name="Jung N."/>
            <person name="Uechi K."/>
            <person name="Horii T."/>
            <person name="Iida T."/>
            <person name="Fujita J."/>
            <person name="Nakamura S."/>
        </authorList>
    </citation>
    <scope>NUCLEOTIDE SEQUENCE [LARGE SCALE GENOMIC DNA]</scope>
    <source>
        <strain evidence="1 2">JCM 13573</strain>
    </source>
</reference>
<comment type="caution">
    <text evidence="1">The sequence shown here is derived from an EMBL/GenBank/DDBJ whole genome shotgun (WGS) entry which is preliminary data.</text>
</comment>
<dbReference type="Proteomes" id="UP000465306">
    <property type="component" value="Unassembled WGS sequence"/>
</dbReference>
<keyword evidence="2" id="KW-1185">Reference proteome</keyword>
<dbReference type="InterPro" id="IPR037126">
    <property type="entry name" value="PdaC/RsiV-like_sf"/>
</dbReference>
<dbReference type="EMBL" id="BLKU01000005">
    <property type="protein sequence ID" value="GFG66885.1"/>
    <property type="molecule type" value="Genomic_DNA"/>
</dbReference>